<evidence type="ECO:0000259" key="3">
    <source>
        <dbReference type="PROSITE" id="PS50888"/>
    </source>
</evidence>
<feature type="region of interest" description="Disordered" evidence="2">
    <location>
        <begin position="199"/>
        <end position="242"/>
    </location>
</feature>
<dbReference type="GO" id="GO:0071300">
    <property type="term" value="P:cellular response to retinoic acid"/>
    <property type="evidence" value="ECO:0007669"/>
    <property type="project" value="InterPro"/>
</dbReference>
<dbReference type="Pfam" id="PF00010">
    <property type="entry name" value="HLH"/>
    <property type="match status" value="1"/>
</dbReference>
<feature type="compositionally biased region" description="Basic and acidic residues" evidence="2">
    <location>
        <begin position="385"/>
        <end position="397"/>
    </location>
</feature>
<accession>A0A210QZM0</accession>
<sequence>MPRGETFQMRVRRRQSDAKWRASVATCYETLKNIIPNREKMPKRKISKALILQETENHIVNIENKFRDLLEQKAKARGKSLIMQTDFGFAEAKIEDIRKEFSNKQENLYLQNCSQRKKSNIPSDLELGLIDLRSSMCNLSVVPLDCLQEFLSSSNSNEFCETQNKETSEEDGTYLKHRILSPDSRVVPTYTDRTRQETLNGQTDLLDTQERETLPPRTPVKARRGRPSRRQNYQYRRDRVVSPEHSNIFENYSSFTSENFYHQGHHETVEHASFHSRERTPVQNRKRGRDSTSRSRTPARSTKQRLFETHSGFTPVKLPDVVPVTPGTPRSNPPQKSPFTALSSDNHPQDSPPRDEICMAPDLLFSPLDTAKLLCTESMDLMDLDDGHQPNENTPHHAKEKGRKCKENVQGRGTNKPRGQTHRSRSSHTHHPSEGEPRQARRCRRQLEKSFPTPEKKLVTETPFITGVFESTDINCCQDFDGYFQFYQQMAAECPETPETASRVAQMWKNMSPASRETFVAMAALDTQSSTSALSDLSDDLLDLELEPIIDCFQSSAQDCGHSQLVPEYNGDLSEQGIFHPFLSLQTVPDREEKSTSTAQDMASYLKMGPVSVASNSSGQHTYQDMFDSATFNTGSISQAAYMISVNQFLDQSGCIGQMSGQFGHTALSTLAKSTDQDSQTVPDIDLVLNHIIQVKDLNIPT</sequence>
<evidence type="ECO:0000256" key="1">
    <source>
        <dbReference type="SAM" id="Coils"/>
    </source>
</evidence>
<dbReference type="PANTHER" id="PTHR35254:SF1">
    <property type="entry name" value="STIMULATED BY RETINOIC ACID GENE 8 PROTEIN HOMOLOG"/>
    <property type="match status" value="1"/>
</dbReference>
<feature type="region of interest" description="Disordered" evidence="2">
    <location>
        <begin position="268"/>
        <end position="358"/>
    </location>
</feature>
<dbReference type="CDD" id="cd00084">
    <property type="entry name" value="HMG-box_SF"/>
    <property type="match status" value="1"/>
</dbReference>
<dbReference type="SUPFAM" id="SSF47459">
    <property type="entry name" value="HLH, helix-loop-helix DNA-binding domain"/>
    <property type="match status" value="1"/>
</dbReference>
<feature type="domain" description="BHLH" evidence="3">
    <location>
        <begin position="8"/>
        <end position="62"/>
    </location>
</feature>
<name>A0A210QZM0_MIZYE</name>
<keyword evidence="1" id="KW-0175">Coiled coil</keyword>
<dbReference type="PROSITE" id="PS50888">
    <property type="entry name" value="BHLH"/>
    <property type="match status" value="1"/>
</dbReference>
<dbReference type="Gene3D" id="4.10.280.10">
    <property type="entry name" value="Helix-loop-helix DNA-binding domain"/>
    <property type="match status" value="1"/>
</dbReference>
<feature type="compositionally biased region" description="Basic and acidic residues" evidence="2">
    <location>
        <begin position="268"/>
        <end position="280"/>
    </location>
</feature>
<evidence type="ECO:0000256" key="2">
    <source>
        <dbReference type="SAM" id="MobiDB-lite"/>
    </source>
</evidence>
<feature type="compositionally biased region" description="Basic residues" evidence="2">
    <location>
        <begin position="220"/>
        <end position="229"/>
    </location>
</feature>
<evidence type="ECO:0000313" key="4">
    <source>
        <dbReference type="EMBL" id="OWF54196.1"/>
    </source>
</evidence>
<protein>
    <recommendedName>
        <fullName evidence="3">BHLH domain-containing protein</fullName>
    </recommendedName>
</protein>
<feature type="region of interest" description="Disordered" evidence="2">
    <location>
        <begin position="384"/>
        <end position="455"/>
    </location>
</feature>
<dbReference type="EMBL" id="NEDP02001154">
    <property type="protein sequence ID" value="OWF54196.1"/>
    <property type="molecule type" value="Genomic_DNA"/>
</dbReference>
<dbReference type="InterPro" id="IPR011598">
    <property type="entry name" value="bHLH_dom"/>
</dbReference>
<organism evidence="4 5">
    <name type="scientific">Mizuhopecten yessoensis</name>
    <name type="common">Japanese scallop</name>
    <name type="synonym">Patinopecten yessoensis</name>
    <dbReference type="NCBI Taxonomy" id="6573"/>
    <lineage>
        <taxon>Eukaryota</taxon>
        <taxon>Metazoa</taxon>
        <taxon>Spiralia</taxon>
        <taxon>Lophotrochozoa</taxon>
        <taxon>Mollusca</taxon>
        <taxon>Bivalvia</taxon>
        <taxon>Autobranchia</taxon>
        <taxon>Pteriomorphia</taxon>
        <taxon>Pectinida</taxon>
        <taxon>Pectinoidea</taxon>
        <taxon>Pectinidae</taxon>
        <taxon>Mizuhopecten</taxon>
    </lineage>
</organism>
<dbReference type="PANTHER" id="PTHR35254">
    <property type="entry name" value="STIMULATED BY RETINOIC ACID GENE 8 PROTEIN HOMOLOG"/>
    <property type="match status" value="1"/>
</dbReference>
<dbReference type="OrthoDB" id="6287168at2759"/>
<reference evidence="4 5" key="1">
    <citation type="journal article" date="2017" name="Nat. Ecol. Evol.">
        <title>Scallop genome provides insights into evolution of bilaterian karyotype and development.</title>
        <authorList>
            <person name="Wang S."/>
            <person name="Zhang J."/>
            <person name="Jiao W."/>
            <person name="Li J."/>
            <person name="Xun X."/>
            <person name="Sun Y."/>
            <person name="Guo X."/>
            <person name="Huan P."/>
            <person name="Dong B."/>
            <person name="Zhang L."/>
            <person name="Hu X."/>
            <person name="Sun X."/>
            <person name="Wang J."/>
            <person name="Zhao C."/>
            <person name="Wang Y."/>
            <person name="Wang D."/>
            <person name="Huang X."/>
            <person name="Wang R."/>
            <person name="Lv J."/>
            <person name="Li Y."/>
            <person name="Zhang Z."/>
            <person name="Liu B."/>
            <person name="Lu W."/>
            <person name="Hui Y."/>
            <person name="Liang J."/>
            <person name="Zhou Z."/>
            <person name="Hou R."/>
            <person name="Li X."/>
            <person name="Liu Y."/>
            <person name="Li H."/>
            <person name="Ning X."/>
            <person name="Lin Y."/>
            <person name="Zhao L."/>
            <person name="Xing Q."/>
            <person name="Dou J."/>
            <person name="Li Y."/>
            <person name="Mao J."/>
            <person name="Guo H."/>
            <person name="Dou H."/>
            <person name="Li T."/>
            <person name="Mu C."/>
            <person name="Jiang W."/>
            <person name="Fu Q."/>
            <person name="Fu X."/>
            <person name="Miao Y."/>
            <person name="Liu J."/>
            <person name="Yu Q."/>
            <person name="Li R."/>
            <person name="Liao H."/>
            <person name="Li X."/>
            <person name="Kong Y."/>
            <person name="Jiang Z."/>
            <person name="Chourrout D."/>
            <person name="Li R."/>
            <person name="Bao Z."/>
        </authorList>
    </citation>
    <scope>NUCLEOTIDE SEQUENCE [LARGE SCALE GENOMIC DNA]</scope>
    <source>
        <strain evidence="4 5">PY_sf001</strain>
    </source>
</reference>
<comment type="caution">
    <text evidence="4">The sequence shown here is derived from an EMBL/GenBank/DDBJ whole genome shotgun (WGS) entry which is preliminary data.</text>
</comment>
<feature type="compositionally biased region" description="Polar residues" evidence="2">
    <location>
        <begin position="337"/>
        <end position="346"/>
    </location>
</feature>
<dbReference type="Proteomes" id="UP000242188">
    <property type="component" value="Unassembled WGS sequence"/>
</dbReference>
<keyword evidence="5" id="KW-1185">Reference proteome</keyword>
<dbReference type="AlphaFoldDB" id="A0A210QZM0"/>
<dbReference type="InterPro" id="IPR036638">
    <property type="entry name" value="HLH_DNA-bd_sf"/>
</dbReference>
<dbReference type="GO" id="GO:0051321">
    <property type="term" value="P:meiotic cell cycle"/>
    <property type="evidence" value="ECO:0007669"/>
    <property type="project" value="InterPro"/>
</dbReference>
<feature type="coiled-coil region" evidence="1">
    <location>
        <begin position="52"/>
        <end position="79"/>
    </location>
</feature>
<proteinExistence type="predicted"/>
<dbReference type="GO" id="GO:0046983">
    <property type="term" value="F:protein dimerization activity"/>
    <property type="evidence" value="ECO:0007669"/>
    <property type="project" value="InterPro"/>
</dbReference>
<evidence type="ECO:0000313" key="5">
    <source>
        <dbReference type="Proteomes" id="UP000242188"/>
    </source>
</evidence>
<gene>
    <name evidence="4" type="ORF">KP79_PYT18940</name>
</gene>
<dbReference type="InterPro" id="IPR033537">
    <property type="entry name" value="Stra8"/>
</dbReference>
<feature type="compositionally biased region" description="Basic residues" evidence="2">
    <location>
        <begin position="419"/>
        <end position="430"/>
    </location>
</feature>